<sequence length="275" mass="31219">MLLRPFWCGGYPGRLGGQDLALHRLWEGCELKREQGKSRDGEVSFAEYRGRWIECGLEERDLTDGAFRVLAGLAYFFLNREKRVCWPSQDAISKKLRMPRRTVQKHLAELQARGLVLAKRQGREKPNVYIPAFPDAREAADYEAQNSAHHKGAMKRKNRGDDAPNSASMMRSELRSNPLKEPVDEPGRGDSPYQGAVPLNNGRKRSSDRPLTKQQFVMAVQHLRDSLRAPQIAIDLVIGRFETVGITQGMMNVICDYALKGELQKLYVLLNQRKA</sequence>
<organism evidence="2 3">
    <name type="scientific">Shinella granuli</name>
    <dbReference type="NCBI Taxonomy" id="323621"/>
    <lineage>
        <taxon>Bacteria</taxon>
        <taxon>Pseudomonadati</taxon>
        <taxon>Pseudomonadota</taxon>
        <taxon>Alphaproteobacteria</taxon>
        <taxon>Hyphomicrobiales</taxon>
        <taxon>Rhizobiaceae</taxon>
        <taxon>Shinella</taxon>
    </lineage>
</organism>
<keyword evidence="3" id="KW-1185">Reference proteome</keyword>
<gene>
    <name evidence="2" type="ORF">EV665_10343</name>
</gene>
<dbReference type="AlphaFoldDB" id="A0A4R2D0D6"/>
<comment type="caution">
    <text evidence="2">The sequence shown here is derived from an EMBL/GenBank/DDBJ whole genome shotgun (WGS) entry which is preliminary data.</text>
</comment>
<feature type="compositionally biased region" description="Basic residues" evidence="1">
    <location>
        <begin position="148"/>
        <end position="158"/>
    </location>
</feature>
<evidence type="ECO:0000313" key="2">
    <source>
        <dbReference type="EMBL" id="TCN46875.1"/>
    </source>
</evidence>
<dbReference type="InterPro" id="IPR036390">
    <property type="entry name" value="WH_DNA-bd_sf"/>
</dbReference>
<protein>
    <submittedName>
        <fullName evidence="2">Helix-turn-helix protein</fullName>
    </submittedName>
</protein>
<dbReference type="InterPro" id="IPR036388">
    <property type="entry name" value="WH-like_DNA-bd_sf"/>
</dbReference>
<proteinExistence type="predicted"/>
<reference evidence="2 3" key="1">
    <citation type="submission" date="2019-03" db="EMBL/GenBank/DDBJ databases">
        <title>Genomic Encyclopedia of Type Strains, Phase IV (KMG-IV): sequencing the most valuable type-strain genomes for metagenomic binning, comparative biology and taxonomic classification.</title>
        <authorList>
            <person name="Goeker M."/>
        </authorList>
    </citation>
    <scope>NUCLEOTIDE SEQUENCE [LARGE SCALE GENOMIC DNA]</scope>
    <source>
        <strain evidence="2 3">DSM 18401</strain>
    </source>
</reference>
<dbReference type="Proteomes" id="UP000295351">
    <property type="component" value="Unassembled WGS sequence"/>
</dbReference>
<accession>A0A4R2D0D6</accession>
<evidence type="ECO:0000256" key="1">
    <source>
        <dbReference type="SAM" id="MobiDB-lite"/>
    </source>
</evidence>
<dbReference type="Gene3D" id="1.10.10.10">
    <property type="entry name" value="Winged helix-like DNA-binding domain superfamily/Winged helix DNA-binding domain"/>
    <property type="match status" value="1"/>
</dbReference>
<name>A0A4R2D0D6_SHIGR</name>
<dbReference type="EMBL" id="SLVX01000003">
    <property type="protein sequence ID" value="TCN46875.1"/>
    <property type="molecule type" value="Genomic_DNA"/>
</dbReference>
<dbReference type="SUPFAM" id="SSF46785">
    <property type="entry name" value="Winged helix' DNA-binding domain"/>
    <property type="match status" value="1"/>
</dbReference>
<dbReference type="Pfam" id="PF13730">
    <property type="entry name" value="HTH_36"/>
    <property type="match status" value="1"/>
</dbReference>
<evidence type="ECO:0000313" key="3">
    <source>
        <dbReference type="Proteomes" id="UP000295351"/>
    </source>
</evidence>
<feature type="region of interest" description="Disordered" evidence="1">
    <location>
        <begin position="140"/>
        <end position="211"/>
    </location>
</feature>